<dbReference type="Pfam" id="PF04229">
    <property type="entry name" value="GrpB"/>
    <property type="match status" value="1"/>
</dbReference>
<accession>A0A1L3MSZ1</accession>
<dbReference type="InterPro" id="IPR007344">
    <property type="entry name" value="GrpB/CoaE"/>
</dbReference>
<organism evidence="1 2">
    <name type="scientific">Bacillus weihaiensis</name>
    <dbReference type="NCBI Taxonomy" id="1547283"/>
    <lineage>
        <taxon>Bacteria</taxon>
        <taxon>Bacillati</taxon>
        <taxon>Bacillota</taxon>
        <taxon>Bacilli</taxon>
        <taxon>Bacillales</taxon>
        <taxon>Bacillaceae</taxon>
        <taxon>Bacillus</taxon>
    </lineage>
</organism>
<gene>
    <name evidence="1" type="ORF">A9C19_12205</name>
</gene>
<protein>
    <recommendedName>
        <fullName evidence="3">GrpB family protein</fullName>
    </recommendedName>
</protein>
<sequence length="189" mass="22542">MKIDLFSYHNDWPHEFLREATVLKEKLYHISPVIEHIGSTSVKDLAAKPIIDIMIGVKNEEELDQVVDNLMGRDYIYLSIYNKQLPFRRFFIGIKEGVSSTIPNELHEDNFFEIPHTNRHSHIHVVPTSSNWWEDHLLFRDFLRVSEHDRKNYELLKRRLASNNWENMNEYAQAKGEFIHSILEKARKR</sequence>
<evidence type="ECO:0000313" key="2">
    <source>
        <dbReference type="Proteomes" id="UP000181936"/>
    </source>
</evidence>
<dbReference type="RefSeq" id="WP_072580243.1">
    <property type="nucleotide sequence ID" value="NZ_CP016020.1"/>
</dbReference>
<proteinExistence type="predicted"/>
<dbReference type="AlphaFoldDB" id="A0A1L3MSZ1"/>
<keyword evidence="2" id="KW-1185">Reference proteome</keyword>
<reference evidence="1 2" key="1">
    <citation type="journal article" date="2016" name="Sci. Rep.">
        <title>Complete genome sequence and transcriptomic analysis of a novel marine strain Bacillus weihaiensis reveals the mechanism of brown algae degradation.</title>
        <authorList>
            <person name="Zhu Y."/>
            <person name="Chen P."/>
            <person name="Bao Y."/>
            <person name="Men Y."/>
            <person name="Zeng Y."/>
            <person name="Yang J."/>
            <person name="Sun J."/>
            <person name="Sun Y."/>
        </authorList>
    </citation>
    <scope>NUCLEOTIDE SEQUENCE [LARGE SCALE GENOMIC DNA]</scope>
    <source>
        <strain evidence="1 2">Alg07</strain>
    </source>
</reference>
<dbReference type="PANTHER" id="PTHR34822">
    <property type="entry name" value="GRPB DOMAIN PROTEIN (AFU_ORTHOLOGUE AFUA_1G01530)"/>
    <property type="match status" value="1"/>
</dbReference>
<dbReference type="Gene3D" id="3.30.460.10">
    <property type="entry name" value="Beta Polymerase, domain 2"/>
    <property type="match status" value="1"/>
</dbReference>
<dbReference type="KEGG" id="bwh:A9C19_12205"/>
<dbReference type="PANTHER" id="PTHR34822:SF1">
    <property type="entry name" value="GRPB FAMILY PROTEIN"/>
    <property type="match status" value="1"/>
</dbReference>
<evidence type="ECO:0000313" key="1">
    <source>
        <dbReference type="EMBL" id="APH05453.1"/>
    </source>
</evidence>
<dbReference type="InterPro" id="IPR043519">
    <property type="entry name" value="NT_sf"/>
</dbReference>
<dbReference type="Proteomes" id="UP000181936">
    <property type="component" value="Chromosome"/>
</dbReference>
<dbReference type="EMBL" id="CP016020">
    <property type="protein sequence ID" value="APH05453.1"/>
    <property type="molecule type" value="Genomic_DNA"/>
</dbReference>
<name>A0A1L3MSZ1_9BACI</name>
<evidence type="ECO:0008006" key="3">
    <source>
        <dbReference type="Google" id="ProtNLM"/>
    </source>
</evidence>
<dbReference type="SUPFAM" id="SSF81301">
    <property type="entry name" value="Nucleotidyltransferase"/>
    <property type="match status" value="1"/>
</dbReference>
<dbReference type="STRING" id="1547283.A9C19_12205"/>
<dbReference type="OrthoDB" id="9799092at2"/>